<comment type="caution">
    <text evidence="2">The sequence shown here is derived from an EMBL/GenBank/DDBJ whole genome shotgun (WGS) entry which is preliminary data.</text>
</comment>
<evidence type="ECO:0000313" key="2">
    <source>
        <dbReference type="EMBL" id="OQP56628.1"/>
    </source>
</evidence>
<proteinExistence type="predicted"/>
<dbReference type="AlphaFoldDB" id="A0A1V9FE41"/>
<dbReference type="Proteomes" id="UP000192276">
    <property type="component" value="Unassembled WGS sequence"/>
</dbReference>
<dbReference type="EMBL" id="LWBP01000199">
    <property type="protein sequence ID" value="OQP56628.1"/>
    <property type="molecule type" value="Genomic_DNA"/>
</dbReference>
<name>A0A1V9FE41_9BACT</name>
<evidence type="ECO:0000256" key="1">
    <source>
        <dbReference type="SAM" id="MobiDB-lite"/>
    </source>
</evidence>
<sequence>MVSGNNLTGGGIESIGGSIKTDRRKLSPHWKQLLFIGDVKNLLSRVKTRPVIPNTRLARTTILPAKDSTCRETASFF</sequence>
<keyword evidence="3" id="KW-1185">Reference proteome</keyword>
<gene>
    <name evidence="2" type="ORF">A4R26_05580</name>
</gene>
<reference evidence="3" key="1">
    <citation type="submission" date="2016-04" db="EMBL/GenBank/DDBJ databases">
        <authorList>
            <person name="Chen L."/>
            <person name="Zhuang W."/>
            <person name="Wang G."/>
        </authorList>
    </citation>
    <scope>NUCLEOTIDE SEQUENCE [LARGE SCALE GENOMIC DNA]</scope>
    <source>
        <strain evidence="3">208</strain>
    </source>
</reference>
<evidence type="ECO:0000313" key="3">
    <source>
        <dbReference type="Proteomes" id="UP000192276"/>
    </source>
</evidence>
<protein>
    <submittedName>
        <fullName evidence="2">Uncharacterized protein</fullName>
    </submittedName>
</protein>
<accession>A0A1V9FE41</accession>
<organism evidence="2 3">
    <name type="scientific">Niastella populi</name>
    <dbReference type="NCBI Taxonomy" id="550983"/>
    <lineage>
        <taxon>Bacteria</taxon>
        <taxon>Pseudomonadati</taxon>
        <taxon>Bacteroidota</taxon>
        <taxon>Chitinophagia</taxon>
        <taxon>Chitinophagales</taxon>
        <taxon>Chitinophagaceae</taxon>
        <taxon>Niastella</taxon>
    </lineage>
</organism>
<feature type="region of interest" description="Disordered" evidence="1">
    <location>
        <begin position="1"/>
        <end position="22"/>
    </location>
</feature>